<comment type="cofactor">
    <cofactor evidence="1">
        <name>FAD</name>
        <dbReference type="ChEBI" id="CHEBI:57692"/>
    </cofactor>
</comment>
<name>A0A1H1HUB2_9ACTN</name>
<keyword evidence="6" id="KW-1185">Reference proteome</keyword>
<dbReference type="InterPro" id="IPR017927">
    <property type="entry name" value="FAD-bd_FR_type"/>
</dbReference>
<dbReference type="AlphaFoldDB" id="A0A1H1HUB2"/>
<evidence type="ECO:0000256" key="2">
    <source>
        <dbReference type="ARBA" id="ARBA00022714"/>
    </source>
</evidence>
<dbReference type="SUPFAM" id="SSF52343">
    <property type="entry name" value="Ferredoxin reductase-like, C-terminal NADP-linked domain"/>
    <property type="match status" value="1"/>
</dbReference>
<dbReference type="Proteomes" id="UP000183053">
    <property type="component" value="Unassembled WGS sequence"/>
</dbReference>
<dbReference type="PANTHER" id="PTHR47354">
    <property type="entry name" value="NADH OXIDOREDUCTASE HCR"/>
    <property type="match status" value="1"/>
</dbReference>
<dbReference type="RefSeq" id="WP_068531979.1">
    <property type="nucleotide sequence ID" value="NZ_FNLF01000002.1"/>
</dbReference>
<sequence>MSAPSNTVRRTKPPHAGWHRARLVEARPESATSRRLVFDVPTWPGNDAGAHADLRLTAPDGYQATRSYSLASYGPQRRVVLAVAEVPDGEVSPYLVQDLAVGDEVQIQGPLGRYFIWRPDKHEGPVQLIAGGSGVVPLFPMAEANEQAENPNPVRLLYSVRTAQDVMFDAELQALQHTDVRVIHTREDTAERPAGRLTQDEFAELVVPPAESSALYICGPTVFVETVANWATSLGYPAQSIRTERFGGK</sequence>
<dbReference type="PANTHER" id="PTHR47354:SF5">
    <property type="entry name" value="PROTEIN RFBI"/>
    <property type="match status" value="1"/>
</dbReference>
<dbReference type="GO" id="GO:0016491">
    <property type="term" value="F:oxidoreductase activity"/>
    <property type="evidence" value="ECO:0007669"/>
    <property type="project" value="InterPro"/>
</dbReference>
<keyword evidence="2" id="KW-0479">Metal-binding</keyword>
<dbReference type="SUPFAM" id="SSF63380">
    <property type="entry name" value="Riboflavin synthase domain-like"/>
    <property type="match status" value="1"/>
</dbReference>
<dbReference type="InterPro" id="IPR008333">
    <property type="entry name" value="Cbr1-like_FAD-bd_dom"/>
</dbReference>
<dbReference type="InterPro" id="IPR050415">
    <property type="entry name" value="MRET"/>
</dbReference>
<gene>
    <name evidence="5" type="ORF">SAMN04489765_4605</name>
</gene>
<dbReference type="InterPro" id="IPR039261">
    <property type="entry name" value="FNR_nucleotide-bd"/>
</dbReference>
<evidence type="ECO:0000256" key="3">
    <source>
        <dbReference type="ARBA" id="ARBA00023014"/>
    </source>
</evidence>
<dbReference type="InterPro" id="IPR017938">
    <property type="entry name" value="Riboflavin_synthase-like_b-brl"/>
</dbReference>
<dbReference type="OrthoDB" id="5179582at2"/>
<evidence type="ECO:0000256" key="1">
    <source>
        <dbReference type="ARBA" id="ARBA00001974"/>
    </source>
</evidence>
<dbReference type="PROSITE" id="PS51384">
    <property type="entry name" value="FAD_FR"/>
    <property type="match status" value="1"/>
</dbReference>
<protein>
    <submittedName>
        <fullName evidence="5">Ferredoxin-NADP reductase</fullName>
    </submittedName>
</protein>
<feature type="domain" description="FAD-binding FR-type" evidence="4">
    <location>
        <begin position="16"/>
        <end position="117"/>
    </location>
</feature>
<dbReference type="GO" id="GO:0051537">
    <property type="term" value="F:2 iron, 2 sulfur cluster binding"/>
    <property type="evidence" value="ECO:0007669"/>
    <property type="project" value="UniProtKB-KW"/>
</dbReference>
<keyword evidence="3" id="KW-0411">Iron-sulfur</keyword>
<evidence type="ECO:0000313" key="5">
    <source>
        <dbReference type="EMBL" id="SDR29041.1"/>
    </source>
</evidence>
<dbReference type="InterPro" id="IPR001433">
    <property type="entry name" value="OxRdtase_FAD/NAD-bd"/>
</dbReference>
<accession>A0A1H1HUB2</accession>
<dbReference type="Gene3D" id="2.40.30.10">
    <property type="entry name" value="Translation factors"/>
    <property type="match status" value="1"/>
</dbReference>
<dbReference type="Pfam" id="PF00175">
    <property type="entry name" value="NAD_binding_1"/>
    <property type="match status" value="1"/>
</dbReference>
<evidence type="ECO:0000313" key="6">
    <source>
        <dbReference type="Proteomes" id="UP000183053"/>
    </source>
</evidence>
<dbReference type="EMBL" id="FNLF01000002">
    <property type="protein sequence ID" value="SDR29041.1"/>
    <property type="molecule type" value="Genomic_DNA"/>
</dbReference>
<proteinExistence type="predicted"/>
<dbReference type="Pfam" id="PF00970">
    <property type="entry name" value="FAD_binding_6"/>
    <property type="match status" value="1"/>
</dbReference>
<evidence type="ECO:0000259" key="4">
    <source>
        <dbReference type="PROSITE" id="PS51384"/>
    </source>
</evidence>
<keyword evidence="2" id="KW-0001">2Fe-2S</keyword>
<dbReference type="Gene3D" id="3.40.50.80">
    <property type="entry name" value="Nucleotide-binding domain of ferredoxin-NADP reductase (FNR) module"/>
    <property type="match status" value="1"/>
</dbReference>
<keyword evidence="2" id="KW-0408">Iron</keyword>
<dbReference type="PRINTS" id="PR00406">
    <property type="entry name" value="CYTB5RDTASE"/>
</dbReference>
<reference evidence="6" key="1">
    <citation type="submission" date="2016-10" db="EMBL/GenBank/DDBJ databases">
        <authorList>
            <person name="Varghese N."/>
            <person name="Submissions S."/>
        </authorList>
    </citation>
    <scope>NUCLEOTIDE SEQUENCE [LARGE SCALE GENOMIC DNA]</scope>
    <source>
        <strain evidence="6">DSM 44142</strain>
    </source>
</reference>
<dbReference type="STRING" id="47312.SAMN04489765_4605"/>
<organism evidence="5 6">
    <name type="scientific">Tsukamurella pulmonis</name>
    <dbReference type="NCBI Taxonomy" id="47312"/>
    <lineage>
        <taxon>Bacteria</taxon>
        <taxon>Bacillati</taxon>
        <taxon>Actinomycetota</taxon>
        <taxon>Actinomycetes</taxon>
        <taxon>Mycobacteriales</taxon>
        <taxon>Tsukamurellaceae</taxon>
        <taxon>Tsukamurella</taxon>
    </lineage>
</organism>